<evidence type="ECO:0000313" key="5">
    <source>
        <dbReference type="EMBL" id="SJK84866.1"/>
    </source>
</evidence>
<dbReference type="SUPFAM" id="SSF50974">
    <property type="entry name" value="Nitrous oxide reductase, N-terminal domain"/>
    <property type="match status" value="2"/>
</dbReference>
<dbReference type="Pfam" id="PF21783">
    <property type="entry name" value="YNCE"/>
    <property type="match status" value="1"/>
</dbReference>
<evidence type="ECO:0000259" key="3">
    <source>
        <dbReference type="Pfam" id="PF08308"/>
    </source>
</evidence>
<dbReference type="Pfam" id="PF08308">
    <property type="entry name" value="PEGA"/>
    <property type="match status" value="2"/>
</dbReference>
<dbReference type="PANTHER" id="PTHR47197:SF3">
    <property type="entry name" value="DIHYDRO-HEME D1 DEHYDROGENASE"/>
    <property type="match status" value="1"/>
</dbReference>
<reference evidence="6" key="1">
    <citation type="submission" date="2016-06" db="EMBL/GenBank/DDBJ databases">
        <authorList>
            <person name="Toshchakov V.S."/>
        </authorList>
    </citation>
    <scope>NUCLEOTIDE SEQUENCE [LARGE SCALE GENOMIC DNA]</scope>
    <source>
        <strain>PM4 (JCM 30641</strain>
        <strain evidence="6">\VKM B-2940)</strain>
    </source>
</reference>
<dbReference type="InterPro" id="IPR015943">
    <property type="entry name" value="WD40/YVTN_repeat-like_dom_sf"/>
</dbReference>
<dbReference type="InterPro" id="IPR013229">
    <property type="entry name" value="PEGA"/>
</dbReference>
<proteinExistence type="predicted"/>
<evidence type="ECO:0000256" key="1">
    <source>
        <dbReference type="ARBA" id="ARBA00022729"/>
    </source>
</evidence>
<dbReference type="STRING" id="1673428.CPM_1048"/>
<dbReference type="Gene3D" id="2.60.40.1120">
    <property type="entry name" value="Carboxypeptidase-like, regulatory domain"/>
    <property type="match status" value="2"/>
</dbReference>
<sequence>MNKFLNNKFFSEGMAIFVVILFLLSSAASIAANSNSGINTINQPTNTAGTHTILSVNPQVSAGAINQSPVLQTIVMNNNSLVKGNFLNVSSAIGLSDFYDPLNGLLYYADACSGQLLIINTSSRVVEKTIKVGDFPSMISYDSANGYLYLPNENSHNVTVVNTTSNDVVKSINVGNLPFMSLYVPSSGNIYVSNLNSSNISVISGKSNKVVSSIFTGKNSSPVGMTYDSQNGNLYVAGCTYGNVYVVNTTSNKIVGNISVGKDPFYLSYDNSNSLLYITNPDTNNVTLVNTNTKKIVENLTSFDEPTYETLEGSTDYMYISNDGSGNVSVLDLSTNVILKNINLESTATKGTYNSENNIMYVPTTSNISIINGNTNELLGFINFTYSPTASTLDTSNGNMYVANCFENDVSVINSATNMLVKNINVGSHPRAITYDSMNGYVYVVNQGSNDVTVINGVTNTVITTVKVQHYPRAIAYDSSNGNLYVADTGSSNVTVINGMTNTVNATIATQTNPCGLAYDSINGNIYVSIEQHYMVSVINPSESKVFSNITVGSGPIFMTFDSSNGYIYVSNYFSKNVSVIDGSSNKVIKSINVGAHLAGLSYDFVNGYVYGASDDYQNVVQINGATNNMAGNITVGAYPYTTLFDPLNGNLYVGNKNSGSISIIAPAVHKGQYNVTFTRTGIPFGTPWYVNLTDGLSSGQISGTSYTFNLVNSSYNYCTSTEETNSVLYSFSCGSFTVDGSPITEKVQFHILYKVNFTRTDLPLGTSWYINITQGPDLLAEFGPINGTFFTSYFCNGTYNYTVSSNNDVYFFDIGNFTVNGSSLNEQFQFYIMYTMAFNESGLPSGTTWYVNLTDGITSGPIKGTTFSFILFNSTYFYNIASSNKLYHSNGGSLTINGSSVTQNIKFSEENYSMTFDENGLKAGYTWYVNLSNGMKSGPIQGSNTLGNYTFYLPNGSYSFTITSANKIYAPDLRSGTFNISGSSIGLGMVFFRVEYSINVTETGLPTGTDWYLNISNLPNNFTFNPTTGNYISCACAVTNGTYSYSIGTPDKTYHAAGGTFTVNGKNIYINITFYKVEYNVLFTEKGLPSGFVWGVNIGTGVSVTSSGNLSVGNEYNLMLTNGTYSYIPYMIDHYFVKSGTIVVHGANLTVVIKYEKEAFLKIDVNPQTASLSLNGANESLILGQYTSYVKEGYYYISVDEKGYTPYTNLVYLSWNHSYSYSVTLTEIPVYGYLTGIVLPANATVTANGAVIPLMNGYFNTTISPGTYYISVSASGYQGYVTTVKVYENKATSLDVTLKKVSSSVIIQGRLDQLNASLTVNGFVAYVNSTGYFEVSVPAGSVTISAVENGYYPFSETLNLSSSTTLSNIALVKEPAPTSTSTSNGTVSTGYNVTVSGIKPANGYVSLNYTANPNGTLIILLPYNEIQNATITEILESKVYINGVQYKNFTISISSTGSAILTVTHLSGDPTLYWKYSPDASIPKTAAKYSVVFSETGLPSGTTWYVNGSVSGSAVSGSTITFSLTNGTYTFTVTNTTDYYATVTQFTVKVSGKDVSESVTYLHYSYIAGNISPSGATVTINGKSVSLSSTGAFNMTVAAGSYEVVVSDNGYETVYDNFTLGNGATKNVDLSLKAVAQPAKAVSTLTNDELFAIIGVIALVVVMGAVVVIMRRKN</sequence>
<evidence type="ECO:0000259" key="4">
    <source>
        <dbReference type="Pfam" id="PF21783"/>
    </source>
</evidence>
<dbReference type="Gene3D" id="2.130.10.10">
    <property type="entry name" value="YVTN repeat-like/Quinoprotein amine dehydrogenase"/>
    <property type="match status" value="4"/>
</dbReference>
<dbReference type="Proteomes" id="UP000187822">
    <property type="component" value="Chromosome I"/>
</dbReference>
<evidence type="ECO:0000313" key="6">
    <source>
        <dbReference type="Proteomes" id="UP000187822"/>
    </source>
</evidence>
<dbReference type="EMBL" id="LT719092">
    <property type="protein sequence ID" value="SJK84866.1"/>
    <property type="molecule type" value="Genomic_DNA"/>
</dbReference>
<feature type="domain" description="PEGA" evidence="3">
    <location>
        <begin position="1573"/>
        <end position="1634"/>
    </location>
</feature>
<keyword evidence="1" id="KW-0732">Signal</keyword>
<feature type="transmembrane region" description="Helical" evidence="2">
    <location>
        <begin position="1651"/>
        <end position="1671"/>
    </location>
</feature>
<keyword evidence="6" id="KW-1185">Reference proteome</keyword>
<dbReference type="SUPFAM" id="SSF51004">
    <property type="entry name" value="C-terminal (heme d1) domain of cytochrome cd1-nitrite reductase"/>
    <property type="match status" value="1"/>
</dbReference>
<protein>
    <submittedName>
        <fullName evidence="5">Cell surface protein</fullName>
    </submittedName>
</protein>
<dbReference type="InterPro" id="IPR051200">
    <property type="entry name" value="Host-pathogen_enzymatic-act"/>
</dbReference>
<keyword evidence="2" id="KW-1133">Transmembrane helix</keyword>
<dbReference type="KEGG" id="cdiv:CPM_1048"/>
<dbReference type="InterPro" id="IPR011964">
    <property type="entry name" value="YVTN_b-propeller_repeat"/>
</dbReference>
<dbReference type="SUPFAM" id="SSF49464">
    <property type="entry name" value="Carboxypeptidase regulatory domain-like"/>
    <property type="match status" value="2"/>
</dbReference>
<dbReference type="InterPro" id="IPR011045">
    <property type="entry name" value="N2O_reductase_N"/>
</dbReference>
<evidence type="ECO:0000256" key="2">
    <source>
        <dbReference type="SAM" id="Phobius"/>
    </source>
</evidence>
<keyword evidence="2" id="KW-0812">Transmembrane</keyword>
<name>A0A1R4A7E3_9ARCH</name>
<keyword evidence="2" id="KW-0472">Membrane</keyword>
<organism evidence="5 6">
    <name type="scientific">Cuniculiplasma divulgatum</name>
    <dbReference type="NCBI Taxonomy" id="1673428"/>
    <lineage>
        <taxon>Archaea</taxon>
        <taxon>Methanobacteriati</taxon>
        <taxon>Thermoplasmatota</taxon>
        <taxon>Thermoplasmata</taxon>
        <taxon>Thermoplasmatales</taxon>
        <taxon>Cuniculiplasmataceae</taxon>
        <taxon>Cuniculiplasma</taxon>
    </lineage>
</organism>
<dbReference type="InterPro" id="IPR008969">
    <property type="entry name" value="CarboxyPept-like_regulatory"/>
</dbReference>
<gene>
    <name evidence="5" type="ORF">CPM_1048</name>
</gene>
<feature type="domain" description="YNCE-like beta-propeller" evidence="4">
    <location>
        <begin position="143"/>
        <end position="433"/>
    </location>
</feature>
<dbReference type="InterPro" id="IPR048433">
    <property type="entry name" value="YNCE-like_beta-prop"/>
</dbReference>
<dbReference type="PANTHER" id="PTHR47197">
    <property type="entry name" value="PROTEIN NIRF"/>
    <property type="match status" value="1"/>
</dbReference>
<dbReference type="InterPro" id="IPR011048">
    <property type="entry name" value="Haem_d1_sf"/>
</dbReference>
<accession>A0A1R4A7E3</accession>
<feature type="domain" description="PEGA" evidence="3">
    <location>
        <begin position="1242"/>
        <end position="1302"/>
    </location>
</feature>
<dbReference type="NCBIfam" id="TIGR02276">
    <property type="entry name" value="beta_rpt_yvtn"/>
    <property type="match status" value="4"/>
</dbReference>